<evidence type="ECO:0008006" key="3">
    <source>
        <dbReference type="Google" id="ProtNLM"/>
    </source>
</evidence>
<comment type="caution">
    <text evidence="1">The sequence shown here is derived from an EMBL/GenBank/DDBJ whole genome shotgun (WGS) entry which is preliminary data.</text>
</comment>
<accession>A0A5N6P4D6</accession>
<dbReference type="AlphaFoldDB" id="A0A5N6P4D6"/>
<dbReference type="Proteomes" id="UP000326396">
    <property type="component" value="Linkage Group LG14"/>
</dbReference>
<sequence length="134" mass="15867">MVCQPLEVPEWKWEHITMNFITKLPRTAKRHDTMWVIVDRLTKSAHFLPIREMYMPERLSELLVKEIVTRHGVPISIVSDQDTRFTSRFWKQFHETMGTRLNISTASADASLPIEELLQHRKDNNGRFAKKNYC</sequence>
<protein>
    <recommendedName>
        <fullName evidence="3">Integrase catalytic domain-containing protein</fullName>
    </recommendedName>
</protein>
<dbReference type="GO" id="GO:0003676">
    <property type="term" value="F:nucleic acid binding"/>
    <property type="evidence" value="ECO:0007669"/>
    <property type="project" value="InterPro"/>
</dbReference>
<name>A0A5N6P4D6_9ASTR</name>
<dbReference type="SUPFAM" id="SSF53098">
    <property type="entry name" value="Ribonuclease H-like"/>
    <property type="match status" value="1"/>
</dbReference>
<organism evidence="1 2">
    <name type="scientific">Mikania micrantha</name>
    <name type="common">bitter vine</name>
    <dbReference type="NCBI Taxonomy" id="192012"/>
    <lineage>
        <taxon>Eukaryota</taxon>
        <taxon>Viridiplantae</taxon>
        <taxon>Streptophyta</taxon>
        <taxon>Embryophyta</taxon>
        <taxon>Tracheophyta</taxon>
        <taxon>Spermatophyta</taxon>
        <taxon>Magnoliopsida</taxon>
        <taxon>eudicotyledons</taxon>
        <taxon>Gunneridae</taxon>
        <taxon>Pentapetalae</taxon>
        <taxon>asterids</taxon>
        <taxon>campanulids</taxon>
        <taxon>Asterales</taxon>
        <taxon>Asteraceae</taxon>
        <taxon>Asteroideae</taxon>
        <taxon>Heliantheae alliance</taxon>
        <taxon>Eupatorieae</taxon>
        <taxon>Mikania</taxon>
    </lineage>
</organism>
<dbReference type="PANTHER" id="PTHR45835">
    <property type="entry name" value="YALI0A06105P"/>
    <property type="match status" value="1"/>
</dbReference>
<reference evidence="1 2" key="1">
    <citation type="submission" date="2019-05" db="EMBL/GenBank/DDBJ databases">
        <title>Mikania micrantha, genome provides insights into the molecular mechanism of rapid growth.</title>
        <authorList>
            <person name="Liu B."/>
        </authorList>
    </citation>
    <scope>NUCLEOTIDE SEQUENCE [LARGE SCALE GENOMIC DNA]</scope>
    <source>
        <strain evidence="1">NLD-2019</strain>
        <tissue evidence="1">Leaf</tissue>
    </source>
</reference>
<dbReference type="InterPro" id="IPR012337">
    <property type="entry name" value="RNaseH-like_sf"/>
</dbReference>
<dbReference type="EMBL" id="SZYD01000006">
    <property type="protein sequence ID" value="KAD5960567.1"/>
    <property type="molecule type" value="Genomic_DNA"/>
</dbReference>
<evidence type="ECO:0000313" key="2">
    <source>
        <dbReference type="Proteomes" id="UP000326396"/>
    </source>
</evidence>
<dbReference type="PANTHER" id="PTHR45835:SF99">
    <property type="entry name" value="CHROMO DOMAIN-CONTAINING PROTEIN-RELATED"/>
    <property type="match status" value="1"/>
</dbReference>
<keyword evidence="2" id="KW-1185">Reference proteome</keyword>
<evidence type="ECO:0000313" key="1">
    <source>
        <dbReference type="EMBL" id="KAD5960567.1"/>
    </source>
</evidence>
<dbReference type="Gene3D" id="3.30.420.10">
    <property type="entry name" value="Ribonuclease H-like superfamily/Ribonuclease H"/>
    <property type="match status" value="1"/>
</dbReference>
<gene>
    <name evidence="1" type="ORF">E3N88_12039</name>
</gene>
<dbReference type="OrthoDB" id="532959at2759"/>
<proteinExistence type="predicted"/>
<dbReference type="InterPro" id="IPR036397">
    <property type="entry name" value="RNaseH_sf"/>
</dbReference>